<dbReference type="AlphaFoldDB" id="A0AAE0MSG6"/>
<accession>A0AAE0MSG6</accession>
<dbReference type="GeneID" id="87858942"/>
<feature type="compositionally biased region" description="Basic and acidic residues" evidence="1">
    <location>
        <begin position="26"/>
        <end position="35"/>
    </location>
</feature>
<feature type="compositionally biased region" description="Low complexity" evidence="1">
    <location>
        <begin position="1"/>
        <end position="22"/>
    </location>
</feature>
<reference evidence="2" key="1">
    <citation type="journal article" date="2023" name="Mol. Phylogenet. Evol.">
        <title>Genome-scale phylogeny and comparative genomics of the fungal order Sordariales.</title>
        <authorList>
            <person name="Hensen N."/>
            <person name="Bonometti L."/>
            <person name="Westerberg I."/>
            <person name="Brannstrom I.O."/>
            <person name="Guillou S."/>
            <person name="Cros-Aarteil S."/>
            <person name="Calhoun S."/>
            <person name="Haridas S."/>
            <person name="Kuo A."/>
            <person name="Mondo S."/>
            <person name="Pangilinan J."/>
            <person name="Riley R."/>
            <person name="LaButti K."/>
            <person name="Andreopoulos B."/>
            <person name="Lipzen A."/>
            <person name="Chen C."/>
            <person name="Yan M."/>
            <person name="Daum C."/>
            <person name="Ng V."/>
            <person name="Clum A."/>
            <person name="Steindorff A."/>
            <person name="Ohm R.A."/>
            <person name="Martin F."/>
            <person name="Silar P."/>
            <person name="Natvig D.O."/>
            <person name="Lalanne C."/>
            <person name="Gautier V."/>
            <person name="Ament-Velasquez S.L."/>
            <person name="Kruys A."/>
            <person name="Hutchinson M.I."/>
            <person name="Powell A.J."/>
            <person name="Barry K."/>
            <person name="Miller A.N."/>
            <person name="Grigoriev I.V."/>
            <person name="Debuchy R."/>
            <person name="Gladieux P."/>
            <person name="Hiltunen Thoren M."/>
            <person name="Johannesson H."/>
        </authorList>
    </citation>
    <scope>NUCLEOTIDE SEQUENCE</scope>
    <source>
        <strain evidence="2">CBS 560.94</strain>
    </source>
</reference>
<sequence length="214" mass="23023">MASCPAEVMAVTPVTPTTASSSGAGDDGRQRDAAKHSQFRNRKLSPGSLHGSPCLSSSWPLSSRAQALPAEKASQVAPKLNITVITHSEHSLTQARKIALHVPPCVLAYQGDGRALAADLFLPFWCRAAVGPVDPAWTLFFRKLAEKRTSKRRWCNKCSDKRYRLLFIAVSVPAGNGIWTKSLQASASLLPGKQVCVDCGLSREYGIPSAAREP</sequence>
<reference evidence="2" key="2">
    <citation type="submission" date="2023-06" db="EMBL/GenBank/DDBJ databases">
        <authorList>
            <consortium name="Lawrence Berkeley National Laboratory"/>
            <person name="Haridas S."/>
            <person name="Hensen N."/>
            <person name="Bonometti L."/>
            <person name="Westerberg I."/>
            <person name="Brannstrom I.O."/>
            <person name="Guillou S."/>
            <person name="Cros-Aarteil S."/>
            <person name="Calhoun S."/>
            <person name="Kuo A."/>
            <person name="Mondo S."/>
            <person name="Pangilinan J."/>
            <person name="Riley R."/>
            <person name="Labutti K."/>
            <person name="Andreopoulos B."/>
            <person name="Lipzen A."/>
            <person name="Chen C."/>
            <person name="Yanf M."/>
            <person name="Daum C."/>
            <person name="Ng V."/>
            <person name="Clum A."/>
            <person name="Steindorff A."/>
            <person name="Ohm R."/>
            <person name="Martin F."/>
            <person name="Silar P."/>
            <person name="Natvig D."/>
            <person name="Lalanne C."/>
            <person name="Gautier V."/>
            <person name="Ament-Velasquez S.L."/>
            <person name="Kruys A."/>
            <person name="Hutchinson M.I."/>
            <person name="Powell A.J."/>
            <person name="Barry K."/>
            <person name="Miller A.N."/>
            <person name="Grigoriev I.V."/>
            <person name="Debuchy R."/>
            <person name="Gladieux P."/>
            <person name="Thoren M.H."/>
            <person name="Johannesson H."/>
        </authorList>
    </citation>
    <scope>NUCLEOTIDE SEQUENCE</scope>
    <source>
        <strain evidence="2">CBS 560.94</strain>
    </source>
</reference>
<organism evidence="2 3">
    <name type="scientific">Neurospora tetraspora</name>
    <dbReference type="NCBI Taxonomy" id="94610"/>
    <lineage>
        <taxon>Eukaryota</taxon>
        <taxon>Fungi</taxon>
        <taxon>Dikarya</taxon>
        <taxon>Ascomycota</taxon>
        <taxon>Pezizomycotina</taxon>
        <taxon>Sordariomycetes</taxon>
        <taxon>Sordariomycetidae</taxon>
        <taxon>Sordariales</taxon>
        <taxon>Sordariaceae</taxon>
        <taxon>Neurospora</taxon>
    </lineage>
</organism>
<keyword evidence="3" id="KW-1185">Reference proteome</keyword>
<proteinExistence type="predicted"/>
<evidence type="ECO:0000313" key="2">
    <source>
        <dbReference type="EMBL" id="KAK3345261.1"/>
    </source>
</evidence>
<dbReference type="EMBL" id="JAUEPP010000004">
    <property type="protein sequence ID" value="KAK3345261.1"/>
    <property type="molecule type" value="Genomic_DNA"/>
</dbReference>
<comment type="caution">
    <text evidence="2">The sequence shown here is derived from an EMBL/GenBank/DDBJ whole genome shotgun (WGS) entry which is preliminary data.</text>
</comment>
<evidence type="ECO:0000256" key="1">
    <source>
        <dbReference type="SAM" id="MobiDB-lite"/>
    </source>
</evidence>
<protein>
    <submittedName>
        <fullName evidence="2">Uncharacterized protein</fullName>
    </submittedName>
</protein>
<evidence type="ECO:0000313" key="3">
    <source>
        <dbReference type="Proteomes" id="UP001278500"/>
    </source>
</evidence>
<dbReference type="RefSeq" id="XP_062681874.1">
    <property type="nucleotide sequence ID" value="XM_062821788.1"/>
</dbReference>
<name>A0AAE0MSG6_9PEZI</name>
<dbReference type="Proteomes" id="UP001278500">
    <property type="component" value="Unassembled WGS sequence"/>
</dbReference>
<feature type="region of interest" description="Disordered" evidence="1">
    <location>
        <begin position="1"/>
        <end position="51"/>
    </location>
</feature>
<gene>
    <name evidence="2" type="ORF">B0H65DRAFT_201189</name>
</gene>